<protein>
    <submittedName>
        <fullName evidence="3">Uncharacterized protein</fullName>
    </submittedName>
</protein>
<proteinExistence type="predicted"/>
<feature type="region of interest" description="Disordered" evidence="2">
    <location>
        <begin position="571"/>
        <end position="593"/>
    </location>
</feature>
<dbReference type="InterPro" id="IPR036844">
    <property type="entry name" value="Hint_dom_sf"/>
</dbReference>
<dbReference type="Proteomes" id="UP001178507">
    <property type="component" value="Unassembled WGS sequence"/>
</dbReference>
<evidence type="ECO:0000256" key="1">
    <source>
        <dbReference type="SAM" id="Coils"/>
    </source>
</evidence>
<dbReference type="SUPFAM" id="SSF51197">
    <property type="entry name" value="Clavaminate synthase-like"/>
    <property type="match status" value="1"/>
</dbReference>
<reference evidence="3" key="1">
    <citation type="submission" date="2023-08" db="EMBL/GenBank/DDBJ databases">
        <authorList>
            <person name="Chen Y."/>
            <person name="Shah S."/>
            <person name="Dougan E. K."/>
            <person name="Thang M."/>
            <person name="Chan C."/>
        </authorList>
    </citation>
    <scope>NUCLEOTIDE SEQUENCE</scope>
</reference>
<feature type="region of interest" description="Disordered" evidence="2">
    <location>
        <begin position="694"/>
        <end position="745"/>
    </location>
</feature>
<feature type="coiled-coil region" evidence="1">
    <location>
        <begin position="99"/>
        <end position="133"/>
    </location>
</feature>
<sequence length="817" mass="88280">MPPWELVWQAPVDEDGCRSTAPWPAAGAGGPAERCGCDLRILSWSWSCARSQQVWTTSSSACFPRPGLLEPCRAHRLPTRNSQPEPTCSRRSLRRRSCRRHVMKIVEDLQEENETLQQRIALLTQKAQKSEMTQCVLQLKAQCDAFLAPQLEISLEHVSGATPASEDAVDSFSLVGDQSDMYSDTSSRSAKCFLPNTAVHGVDGHLLRVENLKIGDRVRLLDQTEASVLGMHLHRAKKQPYNLVELTTRQGCEACAERADHGVGNTVFVGGKQKLTKVTSRQERTHLYEVEPDGPLEMLQLSSFGLVTFGSVASDQPGAELGELRPGIAAHRAASIPRKAKREIAEAQGTSRRIPSPAFLCAHGCAAPDGRKRMDQDGYRVSCATFARYPERALVFIDPPYELFADNLNFLLREAQLKAPELLQWTAVAAAKGPALGKRLQVCRHEIRWPCLATASGEPRLPVAGTQGAQFGPGCIAAYRAAASIPRKAFGVPHRKMTLRQGDLVLYDSRTMHCGGANNSDQRRSVFCGAGVSRSSQRALRRQPELPVEGSPAQGARAFFADGLNSRGRQWRHGRAGKAATGPPRDQGSRTQTGVNARLPAASKQGTQPGIAAHPAASIRKAKREIAEAQGTSRRIPSPGDGRKRMEQDGYRVSCGTFARYPERALVFIDPPYELFADNLNFLLREAQLKAPEQSFADSGERARAGKAAGLPPRDQVAVPGNGERRAEASARASTVGGGNGGTAALGKRRQVRHGIRAPGRGPAVAAAKGPALGKRPQVCRHEIRWPCLATASGEPRLPVAGTQGAQFGPGCVAAHV</sequence>
<comment type="caution">
    <text evidence="3">The sequence shown here is derived from an EMBL/GenBank/DDBJ whole genome shotgun (WGS) entry which is preliminary data.</text>
</comment>
<dbReference type="SUPFAM" id="SSF51294">
    <property type="entry name" value="Hedgehog/intein (Hint) domain"/>
    <property type="match status" value="1"/>
</dbReference>
<organism evidence="3 4">
    <name type="scientific">Effrenium voratum</name>
    <dbReference type="NCBI Taxonomy" id="2562239"/>
    <lineage>
        <taxon>Eukaryota</taxon>
        <taxon>Sar</taxon>
        <taxon>Alveolata</taxon>
        <taxon>Dinophyceae</taxon>
        <taxon>Suessiales</taxon>
        <taxon>Symbiodiniaceae</taxon>
        <taxon>Effrenium</taxon>
    </lineage>
</organism>
<gene>
    <name evidence="3" type="ORF">EVOR1521_LOCUS6395</name>
</gene>
<dbReference type="AlphaFoldDB" id="A0AA36HZW9"/>
<evidence type="ECO:0000313" key="3">
    <source>
        <dbReference type="EMBL" id="CAJ1377662.1"/>
    </source>
</evidence>
<dbReference type="EMBL" id="CAUJNA010000479">
    <property type="protein sequence ID" value="CAJ1377662.1"/>
    <property type="molecule type" value="Genomic_DNA"/>
</dbReference>
<feature type="region of interest" description="Disordered" evidence="2">
    <location>
        <begin position="625"/>
        <end position="647"/>
    </location>
</feature>
<keyword evidence="1" id="KW-0175">Coiled coil</keyword>
<dbReference type="Gene3D" id="2.60.120.620">
    <property type="entry name" value="q2cbj1_9rhob like domain"/>
    <property type="match status" value="1"/>
</dbReference>
<keyword evidence="4" id="KW-1185">Reference proteome</keyword>
<name>A0AA36HZW9_9DINO</name>
<evidence type="ECO:0000313" key="4">
    <source>
        <dbReference type="Proteomes" id="UP001178507"/>
    </source>
</evidence>
<accession>A0AA36HZW9</accession>
<evidence type="ECO:0000256" key="2">
    <source>
        <dbReference type="SAM" id="MobiDB-lite"/>
    </source>
</evidence>